<gene>
    <name evidence="2" type="ordered locus">Mnod_2223</name>
</gene>
<dbReference type="HOGENOM" id="CLU_1233842_0_0_5"/>
<dbReference type="KEGG" id="mno:Mnod_2223"/>
<protein>
    <submittedName>
        <fullName evidence="2">Uncharacterized protein</fullName>
    </submittedName>
</protein>
<proteinExistence type="predicted"/>
<feature type="compositionally biased region" description="Basic and acidic residues" evidence="1">
    <location>
        <begin position="120"/>
        <end position="137"/>
    </location>
</feature>
<feature type="region of interest" description="Disordered" evidence="1">
    <location>
        <begin position="115"/>
        <end position="137"/>
    </location>
</feature>
<reference evidence="2 3" key="1">
    <citation type="submission" date="2009-01" db="EMBL/GenBank/DDBJ databases">
        <title>Complete sequence of chromosome of Methylobacterium nodulans ORS 2060.</title>
        <authorList>
            <consortium name="US DOE Joint Genome Institute"/>
            <person name="Lucas S."/>
            <person name="Copeland A."/>
            <person name="Lapidus A."/>
            <person name="Glavina del Rio T."/>
            <person name="Dalin E."/>
            <person name="Tice H."/>
            <person name="Bruce D."/>
            <person name="Goodwin L."/>
            <person name="Pitluck S."/>
            <person name="Sims D."/>
            <person name="Brettin T."/>
            <person name="Detter J.C."/>
            <person name="Han C."/>
            <person name="Larimer F."/>
            <person name="Land M."/>
            <person name="Hauser L."/>
            <person name="Kyrpides N."/>
            <person name="Ivanova N."/>
            <person name="Marx C.J."/>
            <person name="Richardson P."/>
        </authorList>
    </citation>
    <scope>NUCLEOTIDE SEQUENCE [LARGE SCALE GENOMIC DNA]</scope>
    <source>
        <strain evidence="3">LMG 21967 / CNCM I-2342 / ORS 2060</strain>
    </source>
</reference>
<name>B8I9X5_METNO</name>
<dbReference type="AlphaFoldDB" id="B8I9X5"/>
<evidence type="ECO:0000313" key="3">
    <source>
        <dbReference type="Proteomes" id="UP000008207"/>
    </source>
</evidence>
<dbReference type="Proteomes" id="UP000008207">
    <property type="component" value="Chromosome"/>
</dbReference>
<sequence length="224" mass="24090">MSGPSVGDRHPKGAHSAPVIRARHRSSCRRRLRDAGGRRYCPLKRANPVIVAHNVPASALDFGQSSDPAKPNWVTKRACRIGWGRRSPATPLCRLFPPASPAHPGVRAALRPPLLATRPDPADRRHPDPGLSYGDERPAEHGLRHTEAVRCLSLLGPVIPTTASPAGRVRDVGARPTAFPDKSAAGICWVHYARDRRAARLVHDRIRPAAGALQDGRAGRAVAG</sequence>
<accession>B8I9X5</accession>
<evidence type="ECO:0000313" key="2">
    <source>
        <dbReference type="EMBL" id="ACL57203.1"/>
    </source>
</evidence>
<feature type="region of interest" description="Disordered" evidence="1">
    <location>
        <begin position="1"/>
        <end position="23"/>
    </location>
</feature>
<dbReference type="STRING" id="460265.Mnod_2223"/>
<dbReference type="EMBL" id="CP001349">
    <property type="protein sequence ID" value="ACL57203.1"/>
    <property type="molecule type" value="Genomic_DNA"/>
</dbReference>
<organism evidence="2 3">
    <name type="scientific">Methylobacterium nodulans (strain LMG 21967 / CNCM I-2342 / ORS 2060)</name>
    <dbReference type="NCBI Taxonomy" id="460265"/>
    <lineage>
        <taxon>Bacteria</taxon>
        <taxon>Pseudomonadati</taxon>
        <taxon>Pseudomonadota</taxon>
        <taxon>Alphaproteobacteria</taxon>
        <taxon>Hyphomicrobiales</taxon>
        <taxon>Methylobacteriaceae</taxon>
        <taxon>Methylobacterium</taxon>
    </lineage>
</organism>
<keyword evidence="3" id="KW-1185">Reference proteome</keyword>
<evidence type="ECO:0000256" key="1">
    <source>
        <dbReference type="SAM" id="MobiDB-lite"/>
    </source>
</evidence>